<proteinExistence type="predicted"/>
<accession>A0AAC8XJZ8</accession>
<gene>
    <name evidence="2" type="ORF">AV942_08580</name>
</gene>
<dbReference type="EMBL" id="CP013928">
    <property type="protein sequence ID" value="AMJ78341.1"/>
    <property type="molecule type" value="Genomic_DNA"/>
</dbReference>
<dbReference type="AlphaFoldDB" id="A0AAC8XJZ8"/>
<organism evidence="2 3">
    <name type="scientific">Alteromonas mediterranea</name>
    <dbReference type="NCBI Taxonomy" id="314275"/>
    <lineage>
        <taxon>Bacteria</taxon>
        <taxon>Pseudomonadati</taxon>
        <taxon>Pseudomonadota</taxon>
        <taxon>Gammaproteobacteria</taxon>
        <taxon>Alteromonadales</taxon>
        <taxon>Alteromonadaceae</taxon>
        <taxon>Alteromonas/Salinimonas group</taxon>
        <taxon>Alteromonas</taxon>
    </lineage>
</organism>
<sequence>MRKILVIGAAIGLAAALASSGHAETVDQIEEVEMVLVKDFVDSKFTVSSVDALVVERNYLAVGYEPIEKVEYVEVELPAGESTKLANVSFANLQVPGNYRLTHEVGWRF</sequence>
<name>A0AAC8XJZ8_9ALTE</name>
<feature type="chain" id="PRO_5042017740" evidence="1">
    <location>
        <begin position="24"/>
        <end position="109"/>
    </location>
</feature>
<reference evidence="2 3" key="1">
    <citation type="submission" date="2015-12" db="EMBL/GenBank/DDBJ databases">
        <title>Intraspecies pangenome expansion in the marine bacterium Alteromonas.</title>
        <authorList>
            <person name="Lopez-Perez M."/>
            <person name="Rodriguez-Valera F."/>
        </authorList>
    </citation>
    <scope>NUCLEOTIDE SEQUENCE [LARGE SCALE GENOMIC DNA]</scope>
    <source>
        <strain evidence="2 3">UM8</strain>
    </source>
</reference>
<dbReference type="RefSeq" id="WP_015066977.1">
    <property type="nucleotide sequence ID" value="NZ_CP013928.1"/>
</dbReference>
<evidence type="ECO:0000313" key="3">
    <source>
        <dbReference type="Proteomes" id="UP000061468"/>
    </source>
</evidence>
<protein>
    <submittedName>
        <fullName evidence="2">Uncharacterized protein</fullName>
    </submittedName>
</protein>
<feature type="signal peptide" evidence="1">
    <location>
        <begin position="1"/>
        <end position="23"/>
    </location>
</feature>
<dbReference type="Proteomes" id="UP000061468">
    <property type="component" value="Chromosome"/>
</dbReference>
<evidence type="ECO:0000256" key="1">
    <source>
        <dbReference type="SAM" id="SignalP"/>
    </source>
</evidence>
<evidence type="ECO:0000313" key="2">
    <source>
        <dbReference type="EMBL" id="AMJ78341.1"/>
    </source>
</evidence>
<keyword evidence="1" id="KW-0732">Signal</keyword>